<evidence type="ECO:0000256" key="5">
    <source>
        <dbReference type="ARBA" id="ARBA00023136"/>
    </source>
</evidence>
<dbReference type="OrthoDB" id="204872at2157"/>
<dbReference type="KEGG" id="halg:HUG10_13620"/>
<proteinExistence type="predicted"/>
<dbReference type="NCBIfam" id="TIGR00765">
    <property type="entry name" value="yihY_not_rbn"/>
    <property type="match status" value="1"/>
</dbReference>
<dbReference type="AlphaFoldDB" id="A0A7D5GGY9"/>
<accession>A0A7D5GGY9</accession>
<keyword evidence="9" id="KW-1185">Reference proteome</keyword>
<dbReference type="InterPro" id="IPR017039">
    <property type="entry name" value="Virul_fac_BrkB"/>
</dbReference>
<reference evidence="8 9" key="1">
    <citation type="submission" date="2020-07" db="EMBL/GenBank/DDBJ databases">
        <title>Gai3-2, isolated from salt lake.</title>
        <authorList>
            <person name="Cui H."/>
            <person name="Shi X."/>
        </authorList>
    </citation>
    <scope>NUCLEOTIDE SEQUENCE [LARGE SCALE GENOMIC DNA]</scope>
    <source>
        <strain evidence="8 9">Gai3-2</strain>
    </source>
</reference>
<sequence length="442" mass="47151">MWRTVDLLRRVARTTTDLEVTFLAAGVAYYAFASLLPTVILVFLIAAAVGQEQLVTIVVSSSSGLLTDAGQQFVVQAIESGAGRGGATVFSALLAIWGTLKVFRGIDTAFENIYGAVGKSSFVDRLRDSVVVAVSIGASFLLMLVLGSVLVALDLGFGLGILSVLVLPVVLTAAFLPMYYFFPEPRVSVREVLPGAVFAGVGWTLLQAGFQAYIGLQGASGSGPQVYGAIGAVLLLVTWLYLGSLVVLVGVVVNVTLAEGRRPGFDPGAKPQADVGAKRPIGDGNGRGEARARHARDRDGRDRHGKGGAGHARAHMSGEANDEPAPDIAELDRRVAELRAELDDIDERTVEKPALESELKRYVRSRMRRGHARGWGPYLVLLYGVVLTLGAFYWLDGWFAIGAMLVLFLSTLGLYTLFLVVGVGLNLLDVPGKAIDAVRDRR</sequence>
<dbReference type="PANTHER" id="PTHR30213:SF0">
    <property type="entry name" value="UPF0761 MEMBRANE PROTEIN YIHY"/>
    <property type="match status" value="1"/>
</dbReference>
<name>A0A7D5GGY9_9EURY</name>
<feature type="compositionally biased region" description="Basic and acidic residues" evidence="6">
    <location>
        <begin position="276"/>
        <end position="302"/>
    </location>
</feature>
<gene>
    <name evidence="8" type="ORF">HUG10_13620</name>
</gene>
<evidence type="ECO:0000256" key="7">
    <source>
        <dbReference type="SAM" id="Phobius"/>
    </source>
</evidence>
<comment type="subcellular location">
    <subcellularLocation>
        <location evidence="1">Cell membrane</location>
        <topology evidence="1">Multi-pass membrane protein</topology>
    </subcellularLocation>
</comment>
<evidence type="ECO:0000256" key="6">
    <source>
        <dbReference type="SAM" id="MobiDB-lite"/>
    </source>
</evidence>
<evidence type="ECO:0000256" key="2">
    <source>
        <dbReference type="ARBA" id="ARBA00022475"/>
    </source>
</evidence>
<dbReference type="PANTHER" id="PTHR30213">
    <property type="entry name" value="INNER MEMBRANE PROTEIN YHJD"/>
    <property type="match status" value="1"/>
</dbReference>
<evidence type="ECO:0000256" key="1">
    <source>
        <dbReference type="ARBA" id="ARBA00004651"/>
    </source>
</evidence>
<keyword evidence="3 7" id="KW-0812">Transmembrane</keyword>
<feature type="transmembrane region" description="Helical" evidence="7">
    <location>
        <begin position="20"/>
        <end position="46"/>
    </location>
</feature>
<organism evidence="8 9">
    <name type="scientific">Halorarum halophilum</name>
    <dbReference type="NCBI Taxonomy" id="2743090"/>
    <lineage>
        <taxon>Archaea</taxon>
        <taxon>Methanobacteriati</taxon>
        <taxon>Methanobacteriota</taxon>
        <taxon>Stenosarchaea group</taxon>
        <taxon>Halobacteria</taxon>
        <taxon>Halobacteriales</taxon>
        <taxon>Haloferacaceae</taxon>
        <taxon>Halorarum</taxon>
    </lineage>
</organism>
<dbReference type="EMBL" id="CP058529">
    <property type="protein sequence ID" value="QLG29508.1"/>
    <property type="molecule type" value="Genomic_DNA"/>
</dbReference>
<evidence type="ECO:0000313" key="9">
    <source>
        <dbReference type="Proteomes" id="UP000509750"/>
    </source>
</evidence>
<dbReference type="Pfam" id="PF03631">
    <property type="entry name" value="Virul_fac_BrkB"/>
    <property type="match status" value="1"/>
</dbReference>
<evidence type="ECO:0000256" key="4">
    <source>
        <dbReference type="ARBA" id="ARBA00022989"/>
    </source>
</evidence>
<feature type="transmembrane region" description="Helical" evidence="7">
    <location>
        <begin position="375"/>
        <end position="395"/>
    </location>
</feature>
<feature type="transmembrane region" description="Helical" evidence="7">
    <location>
        <begin position="130"/>
        <end position="153"/>
    </location>
</feature>
<evidence type="ECO:0000313" key="8">
    <source>
        <dbReference type="EMBL" id="QLG29508.1"/>
    </source>
</evidence>
<keyword evidence="2" id="KW-1003">Cell membrane</keyword>
<keyword evidence="5 7" id="KW-0472">Membrane</keyword>
<feature type="transmembrane region" description="Helical" evidence="7">
    <location>
        <begin position="226"/>
        <end position="253"/>
    </location>
</feature>
<evidence type="ECO:0000256" key="3">
    <source>
        <dbReference type="ARBA" id="ARBA00022692"/>
    </source>
</evidence>
<feature type="transmembrane region" description="Helical" evidence="7">
    <location>
        <begin position="159"/>
        <end position="180"/>
    </location>
</feature>
<dbReference type="GO" id="GO:0005886">
    <property type="term" value="C:plasma membrane"/>
    <property type="evidence" value="ECO:0007669"/>
    <property type="project" value="UniProtKB-SubCell"/>
</dbReference>
<dbReference type="Proteomes" id="UP000509750">
    <property type="component" value="Chromosome"/>
</dbReference>
<protein>
    <submittedName>
        <fullName evidence="8">YihY/virulence factor BrkB family protein</fullName>
    </submittedName>
</protein>
<feature type="transmembrane region" description="Helical" evidence="7">
    <location>
        <begin position="401"/>
        <end position="425"/>
    </location>
</feature>
<feature type="transmembrane region" description="Helical" evidence="7">
    <location>
        <begin position="192"/>
        <end position="214"/>
    </location>
</feature>
<keyword evidence="4 7" id="KW-1133">Transmembrane helix</keyword>
<feature type="region of interest" description="Disordered" evidence="6">
    <location>
        <begin position="263"/>
        <end position="325"/>
    </location>
</feature>